<name>A0A6G1VM81_9BACT</name>
<evidence type="ECO:0000256" key="10">
    <source>
        <dbReference type="HAMAP-Rule" id="MF_00164"/>
    </source>
</evidence>
<dbReference type="GO" id="GO:0004360">
    <property type="term" value="F:glutamine-fructose-6-phosphate transaminase (isomerizing) activity"/>
    <property type="evidence" value="ECO:0007669"/>
    <property type="project" value="UniProtKB-UniRule"/>
</dbReference>
<evidence type="ECO:0000256" key="2">
    <source>
        <dbReference type="ARBA" id="ARBA00004496"/>
    </source>
</evidence>
<dbReference type="Proteomes" id="UP000477980">
    <property type="component" value="Unassembled WGS sequence"/>
</dbReference>
<accession>A0A6G1VM81</accession>
<evidence type="ECO:0000313" key="13">
    <source>
        <dbReference type="EMBL" id="MQP14500.1"/>
    </source>
</evidence>
<dbReference type="FunFam" id="3.40.50.10490:FF:000001">
    <property type="entry name" value="Glutamine--fructose-6-phosphate aminotransferase [isomerizing]"/>
    <property type="match status" value="1"/>
</dbReference>
<dbReference type="NCBIfam" id="NF001484">
    <property type="entry name" value="PRK00331.1"/>
    <property type="match status" value="1"/>
</dbReference>
<evidence type="ECO:0000256" key="3">
    <source>
        <dbReference type="ARBA" id="ARBA00012916"/>
    </source>
</evidence>
<protein>
    <recommendedName>
        <fullName evidence="4 10">Glutamine--fructose-6-phosphate aminotransferase [isomerizing]</fullName>
        <ecNumber evidence="3 10">2.6.1.16</ecNumber>
    </recommendedName>
    <alternativeName>
        <fullName evidence="10">D-fructose-6-phosphate amidotransferase</fullName>
    </alternativeName>
    <alternativeName>
        <fullName evidence="10">GFAT</fullName>
    </alternativeName>
    <alternativeName>
        <fullName evidence="10">Glucosamine-6-phosphate synthase</fullName>
    </alternativeName>
    <alternativeName>
        <fullName evidence="10">Hexosephosphate aminotransferase</fullName>
    </alternativeName>
    <alternativeName>
        <fullName evidence="10">L-glutamine--D-fructose-6-phosphate amidotransferase</fullName>
    </alternativeName>
</protein>
<comment type="caution">
    <text evidence="13">The sequence shown here is derived from an EMBL/GenBank/DDBJ whole genome shotgun (WGS) entry which is preliminary data.</text>
</comment>
<dbReference type="GO" id="GO:0097367">
    <property type="term" value="F:carbohydrate derivative binding"/>
    <property type="evidence" value="ECO:0007669"/>
    <property type="project" value="InterPro"/>
</dbReference>
<evidence type="ECO:0000256" key="1">
    <source>
        <dbReference type="ARBA" id="ARBA00001031"/>
    </source>
</evidence>
<sequence length="634" mass="69608">MCGIVGYLGKGDAYPALIKGLKRLEYRGYDSAGVALIGNDGSLNVYKAKGKVADLEAFCADKDISGHVGIAHTRWATHGEPSAVNAHPHYSSSKNLAMIHNGIIENYADIKKNLMAKGVEFKSETDTEVLVQLIEYIQVKKDLDLLTAVQVALRQVIGAYAIAVLDKRHPDQIIAARKQSPLVVGIGEDGEFYLGSDASPIIEYTDKVVYLEDGNIAVMRLGQELQVVNIQNVKLNPEVQTVDIDLGQIEKGGFPHFMLKEIFEQPECLRNCMRGRVVSRTVETRVMTDGDDTTCKTETEMGVVLSSITDHRQQLLNAKRIIIVACGTSWHAGLIGKQMIENYCRIPVEVEYASEFRYRNPVVTKDDVVIAISQSGETADTLAAIKLAKESGAFIYGICNSIGSSIARETDTGTYIHVGPEIGVASTKAFTGQVTVLILLALAIGKEKGTISENDYQKITEQLWNIPAKMKEVLKLNNKIADLSRTFTYARNFIYLGRGFQYPVALEGALKLKEISYIHAEGYPAAEMKHGPIALIDSDMPVVVIATHNFMYEKVLSNIQEIKARQGRVIAIVSKGDETISKIADEVIELPETLECLEPLLATIPLQLLAYHVAVCKGKNVDQPRNLAKSVTVE</sequence>
<gene>
    <name evidence="10 13" type="primary">glmS</name>
    <name evidence="13" type="ORF">F7D25_08785</name>
</gene>
<dbReference type="HAMAP" id="MF_00164">
    <property type="entry name" value="GlmS"/>
    <property type="match status" value="1"/>
</dbReference>
<dbReference type="PROSITE" id="PS51278">
    <property type="entry name" value="GATASE_TYPE_2"/>
    <property type="match status" value="1"/>
</dbReference>
<dbReference type="SUPFAM" id="SSF56235">
    <property type="entry name" value="N-terminal nucleophile aminohydrolases (Ntn hydrolases)"/>
    <property type="match status" value="1"/>
</dbReference>
<dbReference type="InterPro" id="IPR017932">
    <property type="entry name" value="GATase_2_dom"/>
</dbReference>
<dbReference type="EC" id="2.6.1.16" evidence="3 10"/>
<keyword evidence="5 10" id="KW-0963">Cytoplasm</keyword>
<keyword evidence="8" id="KW-0677">Repeat</keyword>
<feature type="domain" description="Glutamine amidotransferase type-2" evidence="11">
    <location>
        <begin position="2"/>
        <end position="222"/>
    </location>
</feature>
<dbReference type="InterPro" id="IPR035466">
    <property type="entry name" value="GlmS/AgaS_SIS"/>
</dbReference>
<dbReference type="GO" id="GO:0005975">
    <property type="term" value="P:carbohydrate metabolic process"/>
    <property type="evidence" value="ECO:0007669"/>
    <property type="project" value="UniProtKB-UniRule"/>
</dbReference>
<evidence type="ECO:0000259" key="11">
    <source>
        <dbReference type="PROSITE" id="PS51278"/>
    </source>
</evidence>
<comment type="function">
    <text evidence="10">Catalyzes the first step in hexosamine metabolism, converting fructose-6P into glucosamine-6P using glutamine as a nitrogen source.</text>
</comment>
<feature type="domain" description="SIS" evidence="12">
    <location>
        <begin position="311"/>
        <end position="450"/>
    </location>
</feature>
<dbReference type="CDD" id="cd05008">
    <property type="entry name" value="SIS_GlmS_GlmD_1"/>
    <property type="match status" value="1"/>
</dbReference>
<dbReference type="EMBL" id="VZAH01000086">
    <property type="protein sequence ID" value="MQP14500.1"/>
    <property type="molecule type" value="Genomic_DNA"/>
</dbReference>
<dbReference type="InterPro" id="IPR047084">
    <property type="entry name" value="GFAT_N"/>
</dbReference>
<dbReference type="InterPro" id="IPR001347">
    <property type="entry name" value="SIS_dom"/>
</dbReference>
<dbReference type="InterPro" id="IPR029055">
    <property type="entry name" value="Ntn_hydrolases_N"/>
</dbReference>
<dbReference type="SUPFAM" id="SSF53697">
    <property type="entry name" value="SIS domain"/>
    <property type="match status" value="1"/>
</dbReference>
<dbReference type="InterPro" id="IPR005855">
    <property type="entry name" value="GFAT"/>
</dbReference>
<comment type="catalytic activity">
    <reaction evidence="1 10">
        <text>D-fructose 6-phosphate + L-glutamine = D-glucosamine 6-phosphate + L-glutamate</text>
        <dbReference type="Rhea" id="RHEA:13237"/>
        <dbReference type="ChEBI" id="CHEBI:29985"/>
        <dbReference type="ChEBI" id="CHEBI:58359"/>
        <dbReference type="ChEBI" id="CHEBI:58725"/>
        <dbReference type="ChEBI" id="CHEBI:61527"/>
        <dbReference type="EC" id="2.6.1.16"/>
    </reaction>
</comment>
<feature type="domain" description="SIS" evidence="12">
    <location>
        <begin position="483"/>
        <end position="624"/>
    </location>
</feature>
<dbReference type="Pfam" id="PF13522">
    <property type="entry name" value="GATase_6"/>
    <property type="match status" value="1"/>
</dbReference>
<dbReference type="FunFam" id="3.40.50.10490:FF:000002">
    <property type="entry name" value="Glutamine--fructose-6-phosphate aminotransferase [isomerizing]"/>
    <property type="match status" value="1"/>
</dbReference>
<feature type="active site" description="For Fru-6P isomerization activity" evidence="10">
    <location>
        <position position="629"/>
    </location>
</feature>
<dbReference type="GO" id="GO:0005829">
    <property type="term" value="C:cytosol"/>
    <property type="evidence" value="ECO:0007669"/>
    <property type="project" value="TreeGrafter"/>
</dbReference>
<dbReference type="PANTHER" id="PTHR10937:SF0">
    <property type="entry name" value="GLUTAMINE--FRUCTOSE-6-PHOSPHATE TRANSAMINASE (ISOMERIZING)"/>
    <property type="match status" value="1"/>
</dbReference>
<dbReference type="RefSeq" id="WP_153091909.1">
    <property type="nucleotide sequence ID" value="NZ_VZAH01000086.1"/>
</dbReference>
<dbReference type="OrthoDB" id="106547at2"/>
<dbReference type="GO" id="GO:0006487">
    <property type="term" value="P:protein N-linked glycosylation"/>
    <property type="evidence" value="ECO:0007669"/>
    <property type="project" value="TreeGrafter"/>
</dbReference>
<feature type="active site" description="Nucleophile; for GATase activity" evidence="10">
    <location>
        <position position="2"/>
    </location>
</feature>
<dbReference type="Gene3D" id="3.40.50.10490">
    <property type="entry name" value="Glucose-6-phosphate isomerase like protein, domain 1"/>
    <property type="match status" value="2"/>
</dbReference>
<dbReference type="CDD" id="cd00714">
    <property type="entry name" value="GFAT"/>
    <property type="match status" value="1"/>
</dbReference>
<dbReference type="GO" id="GO:0046349">
    <property type="term" value="P:amino sugar biosynthetic process"/>
    <property type="evidence" value="ECO:0007669"/>
    <property type="project" value="UniProtKB-ARBA"/>
</dbReference>
<keyword evidence="9" id="KW-0315">Glutamine amidotransferase</keyword>
<dbReference type="InterPro" id="IPR046348">
    <property type="entry name" value="SIS_dom_sf"/>
</dbReference>
<comment type="subunit">
    <text evidence="10">Homodimer.</text>
</comment>
<dbReference type="Pfam" id="PF01380">
    <property type="entry name" value="SIS"/>
    <property type="match status" value="2"/>
</dbReference>
<reference evidence="13 14" key="1">
    <citation type="submission" date="2019-09" db="EMBL/GenBank/DDBJ databases">
        <title>Distinct polysaccharide growth profiles of human intestinal Prevotella copri isolates.</title>
        <authorList>
            <person name="Fehlner-Peach H."/>
            <person name="Magnabosco C."/>
            <person name="Raghavan V."/>
            <person name="Scher J.U."/>
            <person name="Tett A."/>
            <person name="Cox L.M."/>
            <person name="Gottsegen C."/>
            <person name="Watters A."/>
            <person name="Wiltshire- Gordon J.D."/>
            <person name="Segata N."/>
            <person name="Bonneau R."/>
            <person name="Littman D.R."/>
        </authorList>
    </citation>
    <scope>NUCLEOTIDE SEQUENCE [LARGE SCALE GENOMIC DNA]</scope>
    <source>
        <strain evidence="14">iAA917</strain>
    </source>
</reference>
<dbReference type="GO" id="GO:0006002">
    <property type="term" value="P:fructose 6-phosphate metabolic process"/>
    <property type="evidence" value="ECO:0007669"/>
    <property type="project" value="TreeGrafter"/>
</dbReference>
<dbReference type="PROSITE" id="PS51464">
    <property type="entry name" value="SIS"/>
    <property type="match status" value="2"/>
</dbReference>
<comment type="subcellular location">
    <subcellularLocation>
        <location evidence="2 10">Cytoplasm</location>
    </subcellularLocation>
</comment>
<dbReference type="GO" id="GO:0006047">
    <property type="term" value="P:UDP-N-acetylglucosamine metabolic process"/>
    <property type="evidence" value="ECO:0007669"/>
    <property type="project" value="TreeGrafter"/>
</dbReference>
<feature type="initiator methionine" description="Removed" evidence="10">
    <location>
        <position position="1"/>
    </location>
</feature>
<dbReference type="FunFam" id="3.60.20.10:FF:000006">
    <property type="entry name" value="Glutamine--fructose-6-phosphate aminotransferase [isomerizing]"/>
    <property type="match status" value="1"/>
</dbReference>
<keyword evidence="7 10" id="KW-0808">Transferase</keyword>
<evidence type="ECO:0000256" key="6">
    <source>
        <dbReference type="ARBA" id="ARBA00022576"/>
    </source>
</evidence>
<evidence type="ECO:0000256" key="8">
    <source>
        <dbReference type="ARBA" id="ARBA00022737"/>
    </source>
</evidence>
<evidence type="ECO:0000256" key="7">
    <source>
        <dbReference type="ARBA" id="ARBA00022679"/>
    </source>
</evidence>
<evidence type="ECO:0000313" key="14">
    <source>
        <dbReference type="Proteomes" id="UP000477980"/>
    </source>
</evidence>
<dbReference type="InterPro" id="IPR035490">
    <property type="entry name" value="GlmS/FrlB_SIS"/>
</dbReference>
<proteinExistence type="inferred from homology"/>
<dbReference type="NCBIfam" id="TIGR01135">
    <property type="entry name" value="glmS"/>
    <property type="match status" value="1"/>
</dbReference>
<evidence type="ECO:0000259" key="12">
    <source>
        <dbReference type="PROSITE" id="PS51464"/>
    </source>
</evidence>
<dbReference type="CDD" id="cd05009">
    <property type="entry name" value="SIS_GlmS_GlmD_2"/>
    <property type="match status" value="1"/>
</dbReference>
<organism evidence="13 14">
    <name type="scientific">Segatella copri</name>
    <dbReference type="NCBI Taxonomy" id="165179"/>
    <lineage>
        <taxon>Bacteria</taxon>
        <taxon>Pseudomonadati</taxon>
        <taxon>Bacteroidota</taxon>
        <taxon>Bacteroidia</taxon>
        <taxon>Bacteroidales</taxon>
        <taxon>Prevotellaceae</taxon>
        <taxon>Segatella</taxon>
    </lineage>
</organism>
<evidence type="ECO:0000256" key="9">
    <source>
        <dbReference type="ARBA" id="ARBA00022962"/>
    </source>
</evidence>
<dbReference type="PANTHER" id="PTHR10937">
    <property type="entry name" value="GLUCOSAMINE--FRUCTOSE-6-PHOSPHATE AMINOTRANSFERASE, ISOMERIZING"/>
    <property type="match status" value="1"/>
</dbReference>
<evidence type="ECO:0000256" key="5">
    <source>
        <dbReference type="ARBA" id="ARBA00022490"/>
    </source>
</evidence>
<dbReference type="AlphaFoldDB" id="A0A6G1VM81"/>
<keyword evidence="6 10" id="KW-0032">Aminotransferase</keyword>
<evidence type="ECO:0000256" key="4">
    <source>
        <dbReference type="ARBA" id="ARBA00016090"/>
    </source>
</evidence>
<dbReference type="Gene3D" id="3.60.20.10">
    <property type="entry name" value="Glutamine Phosphoribosylpyrophosphate, subunit 1, domain 1"/>
    <property type="match status" value="1"/>
</dbReference>